<gene>
    <name evidence="3" type="ORF">SAMN04488543_2296</name>
</gene>
<dbReference type="AlphaFoldDB" id="A0A1H1UNF6"/>
<dbReference type="Proteomes" id="UP000199092">
    <property type="component" value="Chromosome I"/>
</dbReference>
<protein>
    <submittedName>
        <fullName evidence="3">Uncharacterized protein</fullName>
    </submittedName>
</protein>
<keyword evidence="2" id="KW-0472">Membrane</keyword>
<organism evidence="3 4">
    <name type="scientific">Friedmanniella luteola</name>
    <dbReference type="NCBI Taxonomy" id="546871"/>
    <lineage>
        <taxon>Bacteria</taxon>
        <taxon>Bacillati</taxon>
        <taxon>Actinomycetota</taxon>
        <taxon>Actinomycetes</taxon>
        <taxon>Propionibacteriales</taxon>
        <taxon>Nocardioidaceae</taxon>
        <taxon>Friedmanniella</taxon>
    </lineage>
</organism>
<dbReference type="EMBL" id="LT629749">
    <property type="protein sequence ID" value="SDS74027.1"/>
    <property type="molecule type" value="Genomic_DNA"/>
</dbReference>
<keyword evidence="2" id="KW-0812">Transmembrane</keyword>
<evidence type="ECO:0000256" key="2">
    <source>
        <dbReference type="SAM" id="Phobius"/>
    </source>
</evidence>
<dbReference type="STRING" id="546871.SAMN04488543_2296"/>
<evidence type="ECO:0000313" key="4">
    <source>
        <dbReference type="Proteomes" id="UP000199092"/>
    </source>
</evidence>
<keyword evidence="4" id="KW-1185">Reference proteome</keyword>
<feature type="transmembrane region" description="Helical" evidence="2">
    <location>
        <begin position="34"/>
        <end position="62"/>
    </location>
</feature>
<proteinExistence type="predicted"/>
<accession>A0A1H1UNF6</accession>
<keyword evidence="2" id="KW-1133">Transmembrane helix</keyword>
<sequence>MRGVEDVALRAWWVALLVALAAGLLPVVTDPTTAALLGVAVALLCGAAAVVPAAPAPALGLVRVAAPGTRARRGTFPQQTRPGVPGRTRSRAPGCGR</sequence>
<evidence type="ECO:0000313" key="3">
    <source>
        <dbReference type="EMBL" id="SDS74027.1"/>
    </source>
</evidence>
<reference evidence="3 4" key="1">
    <citation type="submission" date="2016-10" db="EMBL/GenBank/DDBJ databases">
        <authorList>
            <person name="de Groot N.N."/>
        </authorList>
    </citation>
    <scope>NUCLEOTIDE SEQUENCE [LARGE SCALE GENOMIC DNA]</scope>
    <source>
        <strain evidence="3 4">DSM 21741</strain>
    </source>
</reference>
<feature type="transmembrane region" description="Helical" evidence="2">
    <location>
        <begin position="7"/>
        <end position="28"/>
    </location>
</feature>
<feature type="region of interest" description="Disordered" evidence="1">
    <location>
        <begin position="70"/>
        <end position="97"/>
    </location>
</feature>
<evidence type="ECO:0000256" key="1">
    <source>
        <dbReference type="SAM" id="MobiDB-lite"/>
    </source>
</evidence>
<name>A0A1H1UNF6_9ACTN</name>